<feature type="transmembrane region" description="Helical" evidence="5">
    <location>
        <begin position="401"/>
        <end position="424"/>
    </location>
</feature>
<gene>
    <name evidence="7" type="ORF">ATJ93_0082</name>
</gene>
<keyword evidence="8" id="KW-1185">Reference proteome</keyword>
<evidence type="ECO:0000256" key="3">
    <source>
        <dbReference type="ARBA" id="ARBA00022989"/>
    </source>
</evidence>
<evidence type="ECO:0000313" key="7">
    <source>
        <dbReference type="EMBL" id="RKD97101.1"/>
    </source>
</evidence>
<sequence length="621" mass="66958">MRWTAVALATALAATVALSLATVSRLDRPARRWRDVAGERLVMGVPWGTLVVVAFVVCVYLFVQDGVTDVSDPVTIPYRAWSFFYPFGLATAAFSHADLGHLVGNMAGTVVAAPIAEYAWGHYTPDRDVDPTADGRRFLERWRTNPWIRALVLFPLAVIGVGLLTSVFALGPIIGFSGVVFAIIAFAIVHYPIATLIAAIGLQSVLLTIYRAIRNPVYVHVVEQSPPTAPGWAGIAIQGHALGFFIGLVLGAVVLERRDRRPNALHVWIAILVFAFSRGLWQIYWYGEGNSFILFRGPGVVIVTVLALVITVALAGSDKPVVPRRVGRFVARLRGQDDRRSKSLVDRPLEIAAGAWPHSADGGGTDRGPRRLERIRELAGGGRTHDSDRSPLADATRRSSAFLVVLLVLAVLAGTAIPVNLAVYESTEASSDAIRIQDYTIEYGEEVENELVSGIGIDAVVDDSGLEASGVIVSSERRNIWMEAVTSQRLSFTGEETIAVGGPGWRETVHVERVGWEPVGNEPVYQIRMWEAGEESAVVHESAGSMADVLIENRLVTITSQDGAFVIEVASNETGLIATTPLPEEGDTTRAGGLTFERKDGTLYAASDGTAVAVASKETYD</sequence>
<dbReference type="GO" id="GO:0006508">
    <property type="term" value="P:proteolysis"/>
    <property type="evidence" value="ECO:0007669"/>
    <property type="project" value="UniProtKB-KW"/>
</dbReference>
<keyword evidence="2 5" id="KW-0812">Transmembrane</keyword>
<dbReference type="GO" id="GO:0016020">
    <property type="term" value="C:membrane"/>
    <property type="evidence" value="ECO:0007669"/>
    <property type="project" value="UniProtKB-SubCell"/>
</dbReference>
<feature type="transmembrane region" description="Helical" evidence="5">
    <location>
        <begin position="233"/>
        <end position="255"/>
    </location>
</feature>
<dbReference type="AlphaFoldDB" id="A0A3R7DB64"/>
<evidence type="ECO:0000313" key="8">
    <source>
        <dbReference type="Proteomes" id="UP000283805"/>
    </source>
</evidence>
<dbReference type="Gene3D" id="1.20.1540.10">
    <property type="entry name" value="Rhomboid-like"/>
    <property type="match status" value="1"/>
</dbReference>
<dbReference type="GO" id="GO:0004252">
    <property type="term" value="F:serine-type endopeptidase activity"/>
    <property type="evidence" value="ECO:0007669"/>
    <property type="project" value="InterPro"/>
</dbReference>
<feature type="transmembrane region" description="Helical" evidence="5">
    <location>
        <begin position="170"/>
        <end position="189"/>
    </location>
</feature>
<feature type="transmembrane region" description="Helical" evidence="5">
    <location>
        <begin position="196"/>
        <end position="213"/>
    </location>
</feature>
<feature type="transmembrane region" description="Helical" evidence="5">
    <location>
        <begin position="45"/>
        <end position="63"/>
    </location>
</feature>
<organism evidence="7 8">
    <name type="scientific">Halopiger aswanensis</name>
    <dbReference type="NCBI Taxonomy" id="148449"/>
    <lineage>
        <taxon>Archaea</taxon>
        <taxon>Methanobacteriati</taxon>
        <taxon>Methanobacteriota</taxon>
        <taxon>Stenosarchaea group</taxon>
        <taxon>Halobacteria</taxon>
        <taxon>Halobacteriales</taxon>
        <taxon>Natrialbaceae</taxon>
        <taxon>Halopiger</taxon>
    </lineage>
</organism>
<dbReference type="SUPFAM" id="SSF144091">
    <property type="entry name" value="Rhomboid-like"/>
    <property type="match status" value="1"/>
</dbReference>
<dbReference type="Proteomes" id="UP000283805">
    <property type="component" value="Unassembled WGS sequence"/>
</dbReference>
<feature type="transmembrane region" description="Helical" evidence="5">
    <location>
        <begin position="293"/>
        <end position="315"/>
    </location>
</feature>
<proteinExistence type="predicted"/>
<evidence type="ECO:0000256" key="4">
    <source>
        <dbReference type="ARBA" id="ARBA00023136"/>
    </source>
</evidence>
<accession>A0A3R7DB64</accession>
<feature type="transmembrane region" description="Helical" evidence="5">
    <location>
        <begin position="146"/>
        <end position="164"/>
    </location>
</feature>
<evidence type="ECO:0000256" key="5">
    <source>
        <dbReference type="SAM" id="Phobius"/>
    </source>
</evidence>
<keyword evidence="7" id="KW-0378">Hydrolase</keyword>
<dbReference type="RefSeq" id="WP_120242679.1">
    <property type="nucleotide sequence ID" value="NZ_RAPO01000001.1"/>
</dbReference>
<evidence type="ECO:0000259" key="6">
    <source>
        <dbReference type="Pfam" id="PF01694"/>
    </source>
</evidence>
<dbReference type="EMBL" id="RAPO01000001">
    <property type="protein sequence ID" value="RKD97101.1"/>
    <property type="molecule type" value="Genomic_DNA"/>
</dbReference>
<dbReference type="InterPro" id="IPR035952">
    <property type="entry name" value="Rhomboid-like_sf"/>
</dbReference>
<reference evidence="7 8" key="1">
    <citation type="submission" date="2018-09" db="EMBL/GenBank/DDBJ databases">
        <title>Genomic Encyclopedia of Archaeal and Bacterial Type Strains, Phase II (KMG-II): from individual species to whole genera.</title>
        <authorList>
            <person name="Goeker M."/>
        </authorList>
    </citation>
    <scope>NUCLEOTIDE SEQUENCE [LARGE SCALE GENOMIC DNA]</scope>
    <source>
        <strain evidence="7 8">DSM 13151</strain>
    </source>
</reference>
<keyword evidence="4 5" id="KW-0472">Membrane</keyword>
<feature type="transmembrane region" description="Helical" evidence="5">
    <location>
        <begin position="267"/>
        <end position="287"/>
    </location>
</feature>
<dbReference type="Pfam" id="PF01694">
    <property type="entry name" value="Rhomboid"/>
    <property type="match status" value="1"/>
</dbReference>
<evidence type="ECO:0000256" key="1">
    <source>
        <dbReference type="ARBA" id="ARBA00004141"/>
    </source>
</evidence>
<name>A0A3R7DB64_9EURY</name>
<keyword evidence="3 5" id="KW-1133">Transmembrane helix</keyword>
<feature type="domain" description="Peptidase S54 rhomboid" evidence="6">
    <location>
        <begin position="148"/>
        <end position="256"/>
    </location>
</feature>
<keyword evidence="7" id="KW-0645">Protease</keyword>
<evidence type="ECO:0000256" key="2">
    <source>
        <dbReference type="ARBA" id="ARBA00022692"/>
    </source>
</evidence>
<comment type="caution">
    <text evidence="7">The sequence shown here is derived from an EMBL/GenBank/DDBJ whole genome shotgun (WGS) entry which is preliminary data.</text>
</comment>
<dbReference type="InterPro" id="IPR022764">
    <property type="entry name" value="Peptidase_S54_rhomboid_dom"/>
</dbReference>
<comment type="subcellular location">
    <subcellularLocation>
        <location evidence="1">Membrane</location>
        <topology evidence="1">Multi-pass membrane protein</topology>
    </subcellularLocation>
</comment>
<protein>
    <submittedName>
        <fullName evidence="7">Membrane associated rhomboid family serine protease</fullName>
    </submittedName>
</protein>
<dbReference type="OrthoDB" id="205691at2157"/>